<dbReference type="AlphaFoldDB" id="A0A518EL14"/>
<organism evidence="1 2">
    <name type="scientific">Saltatorellus ferox</name>
    <dbReference type="NCBI Taxonomy" id="2528018"/>
    <lineage>
        <taxon>Bacteria</taxon>
        <taxon>Pseudomonadati</taxon>
        <taxon>Planctomycetota</taxon>
        <taxon>Planctomycetia</taxon>
        <taxon>Planctomycetia incertae sedis</taxon>
        <taxon>Saltatorellus</taxon>
    </lineage>
</organism>
<dbReference type="Proteomes" id="UP000320390">
    <property type="component" value="Chromosome"/>
</dbReference>
<reference evidence="1 2" key="1">
    <citation type="submission" date="2019-02" db="EMBL/GenBank/DDBJ databases">
        <title>Deep-cultivation of Planctomycetes and their phenomic and genomic characterization uncovers novel biology.</title>
        <authorList>
            <person name="Wiegand S."/>
            <person name="Jogler M."/>
            <person name="Boedeker C."/>
            <person name="Pinto D."/>
            <person name="Vollmers J."/>
            <person name="Rivas-Marin E."/>
            <person name="Kohn T."/>
            <person name="Peeters S.H."/>
            <person name="Heuer A."/>
            <person name="Rast P."/>
            <person name="Oberbeckmann S."/>
            <person name="Bunk B."/>
            <person name="Jeske O."/>
            <person name="Meyerdierks A."/>
            <person name="Storesund J.E."/>
            <person name="Kallscheuer N."/>
            <person name="Luecker S."/>
            <person name="Lage O.M."/>
            <person name="Pohl T."/>
            <person name="Merkel B.J."/>
            <person name="Hornburger P."/>
            <person name="Mueller R.-W."/>
            <person name="Bruemmer F."/>
            <person name="Labrenz M."/>
            <person name="Spormann A.M."/>
            <person name="Op den Camp H."/>
            <person name="Overmann J."/>
            <person name="Amann R."/>
            <person name="Jetten M.S.M."/>
            <person name="Mascher T."/>
            <person name="Medema M.H."/>
            <person name="Devos D.P."/>
            <person name="Kaster A.-K."/>
            <person name="Ovreas L."/>
            <person name="Rohde M."/>
            <person name="Galperin M.Y."/>
            <person name="Jogler C."/>
        </authorList>
    </citation>
    <scope>NUCLEOTIDE SEQUENCE [LARGE SCALE GENOMIC DNA]</scope>
    <source>
        <strain evidence="1 2">Poly30</strain>
    </source>
</reference>
<proteinExistence type="predicted"/>
<accession>A0A518EL14</accession>
<gene>
    <name evidence="1" type="ORF">Poly30_02780</name>
</gene>
<dbReference type="EMBL" id="CP036434">
    <property type="protein sequence ID" value="QDV04785.1"/>
    <property type="molecule type" value="Genomic_DNA"/>
</dbReference>
<name>A0A518EL14_9BACT</name>
<evidence type="ECO:0000313" key="2">
    <source>
        <dbReference type="Proteomes" id="UP000320390"/>
    </source>
</evidence>
<protein>
    <submittedName>
        <fullName evidence="1">Uncharacterized protein</fullName>
    </submittedName>
</protein>
<keyword evidence="2" id="KW-1185">Reference proteome</keyword>
<evidence type="ECO:0000313" key="1">
    <source>
        <dbReference type="EMBL" id="QDV04785.1"/>
    </source>
</evidence>
<sequence>MASSALELQGISTALIPGGSFTVQGVYRHGKGLSTTNALRIYLGQ</sequence>